<comment type="caution">
    <text evidence="1">The sequence shown here is derived from an EMBL/GenBank/DDBJ whole genome shotgun (WGS) entry which is preliminary data.</text>
</comment>
<name>A0ABR6U4X4_9ACTN</name>
<keyword evidence="2" id="KW-1185">Reference proteome</keyword>
<dbReference type="Proteomes" id="UP000604001">
    <property type="component" value="Unassembled WGS sequence"/>
</dbReference>
<evidence type="ECO:0000313" key="2">
    <source>
        <dbReference type="Proteomes" id="UP000604001"/>
    </source>
</evidence>
<proteinExistence type="predicted"/>
<dbReference type="EMBL" id="JACMYC010000001">
    <property type="protein sequence ID" value="MBC2959223.1"/>
    <property type="molecule type" value="Genomic_DNA"/>
</dbReference>
<accession>A0ABR6U4X4</accession>
<reference evidence="1 2" key="1">
    <citation type="submission" date="2020-08" db="EMBL/GenBank/DDBJ databases">
        <title>novel species in genus Nocardioides.</title>
        <authorList>
            <person name="Zhang G."/>
        </authorList>
    </citation>
    <scope>NUCLEOTIDE SEQUENCE [LARGE SCALE GENOMIC DNA]</scope>
    <source>
        <strain evidence="1 2">SC8A-24</strain>
    </source>
</reference>
<sequence>MTTPPDVPASTVLLAVDVGTRDHAGAEHVVHQLDALLPAELVAHATYVASTHVVSTDDGAHTAVAASWTRSASEAAALLSRLAGPLGDDVGVLVVAAGDEDAAGPSALVAGARAAAEQHAGRTAGRLARFAGRAGVERVCTVAEVEALDAVDAVEALAGTEVGPDTLVDLREWARPTWRAGRAVLTVQPGREHLVPFESRYQIPCCSDH</sequence>
<protein>
    <recommendedName>
        <fullName evidence="3">Universal stress protein</fullName>
    </recommendedName>
</protein>
<evidence type="ECO:0000313" key="1">
    <source>
        <dbReference type="EMBL" id="MBC2959223.1"/>
    </source>
</evidence>
<dbReference type="RefSeq" id="WP_186344464.1">
    <property type="nucleotide sequence ID" value="NZ_BMMR01000001.1"/>
</dbReference>
<evidence type="ECO:0008006" key="3">
    <source>
        <dbReference type="Google" id="ProtNLM"/>
    </source>
</evidence>
<gene>
    <name evidence="1" type="ORF">H7344_02785</name>
</gene>
<organism evidence="1 2">
    <name type="scientific">Nocardioides deserti</name>
    <dbReference type="NCBI Taxonomy" id="1588644"/>
    <lineage>
        <taxon>Bacteria</taxon>
        <taxon>Bacillati</taxon>
        <taxon>Actinomycetota</taxon>
        <taxon>Actinomycetes</taxon>
        <taxon>Propionibacteriales</taxon>
        <taxon>Nocardioidaceae</taxon>
        <taxon>Nocardioides</taxon>
    </lineage>
</organism>